<feature type="region of interest" description="Disordered" evidence="1">
    <location>
        <begin position="45"/>
        <end position="82"/>
    </location>
</feature>
<keyword evidence="3" id="KW-1185">Reference proteome</keyword>
<evidence type="ECO:0000313" key="2">
    <source>
        <dbReference type="EMBL" id="CAK0799783.1"/>
    </source>
</evidence>
<accession>A0ABN9Q298</accession>
<protein>
    <submittedName>
        <fullName evidence="2">Uncharacterized protein</fullName>
    </submittedName>
</protein>
<comment type="caution">
    <text evidence="2">The sequence shown here is derived from an EMBL/GenBank/DDBJ whole genome shotgun (WGS) entry which is preliminary data.</text>
</comment>
<dbReference type="Proteomes" id="UP001189429">
    <property type="component" value="Unassembled WGS sequence"/>
</dbReference>
<feature type="compositionally biased region" description="Polar residues" evidence="1">
    <location>
        <begin position="58"/>
        <end position="68"/>
    </location>
</feature>
<evidence type="ECO:0000313" key="3">
    <source>
        <dbReference type="Proteomes" id="UP001189429"/>
    </source>
</evidence>
<feature type="compositionally biased region" description="Gly residues" evidence="1">
    <location>
        <begin position="283"/>
        <end position="294"/>
    </location>
</feature>
<evidence type="ECO:0000256" key="1">
    <source>
        <dbReference type="SAM" id="MobiDB-lite"/>
    </source>
</evidence>
<reference evidence="2" key="1">
    <citation type="submission" date="2023-10" db="EMBL/GenBank/DDBJ databases">
        <authorList>
            <person name="Chen Y."/>
            <person name="Shah S."/>
            <person name="Dougan E. K."/>
            <person name="Thang M."/>
            <person name="Chan C."/>
        </authorList>
    </citation>
    <scope>NUCLEOTIDE SEQUENCE [LARGE SCALE GENOMIC DNA]</scope>
</reference>
<feature type="region of interest" description="Disordered" evidence="1">
    <location>
        <begin position="246"/>
        <end position="387"/>
    </location>
</feature>
<organism evidence="2 3">
    <name type="scientific">Prorocentrum cordatum</name>
    <dbReference type="NCBI Taxonomy" id="2364126"/>
    <lineage>
        <taxon>Eukaryota</taxon>
        <taxon>Sar</taxon>
        <taxon>Alveolata</taxon>
        <taxon>Dinophyceae</taxon>
        <taxon>Prorocentrales</taxon>
        <taxon>Prorocentraceae</taxon>
        <taxon>Prorocentrum</taxon>
    </lineage>
</organism>
<gene>
    <name evidence="2" type="ORF">PCOR1329_LOCUS8126</name>
</gene>
<proteinExistence type="predicted"/>
<name>A0ABN9Q298_9DINO</name>
<dbReference type="EMBL" id="CAUYUJ010002224">
    <property type="protein sequence ID" value="CAK0799783.1"/>
    <property type="molecule type" value="Genomic_DNA"/>
</dbReference>
<sequence length="491" mass="52936">MKDNRGISVPVEAFCVRFNGTSDKERFLLGFGEFVDTVSPRRDQLVSPGLPSAAPTIDVQSRLQSQEDQSTKRSNSEDGSGLTSAVPELAIWFDAVTPEFTMLCCTIALKMLAGSSLAHICKVEQSLLRCIQPAMREDFQYWVRLCVDQSDNSVSQRGAAPLQVGSVRFRFSEHHHRFHFAIESNVTLVMAPQGREDWPAGTGETSRAVKIVLERPKWIQGGHWTPTNADAPLPNDISVLPGALESDGSLAPFGRSARSLDGRRGRSARSRRSGASADSRRSGGSGEQRLGPGGPWSHWPGRPRSQRRRLRGERARWPGGRPRRPGPVIRGAGAGRLGRARAVQRSAEPGCASPRHGEQAPLPPRSPASGRARGKRSAQSAPFAGEASASARSSAAWVQGPFRLETSPGGKVCALAHESSVRAFSRACRGLGIVTPARPEIHVHTASQTTSAAQLGADDMVAGVVIHPGPPQDWFEVRSVWVARSTVFAAR</sequence>